<evidence type="ECO:0000259" key="4">
    <source>
        <dbReference type="PROSITE" id="PS50011"/>
    </source>
</evidence>
<evidence type="ECO:0000313" key="6">
    <source>
        <dbReference type="Proteomes" id="UP000465112"/>
    </source>
</evidence>
<sequence length="627" mass="70506">MPLAVQGIDIYVYSQGSTDDVRTAWIPSGVVMAPPKKRALPKPLPEGFILTDSEKKKWRLGRIIGQGGCGLIYLASHDVDRPVAADTDFVIKLEYQENGPLFSELKFYQRAAKPESMEKWKRSRKLVFLGIPTYWGSGLAEYNELRYRFMAMDRLGTDLQRVCERNGGRLKTATVLQLGRGLVDVLEYIHENEYVHADIKAANLMLGCRDPERVYLADYGLSYRYCPDGVHKEYKENPKKGHNGTIEYTSLDAHKGLAPSRRGDLQILGFCLLHWLCGSLPWDKVLKNPTQVQEAKARLMDNLPDSVLQLSMSGARTDEVAALLSYVKTLDYQDKPNYQHLKQLLASDVTGRLDFSMPQGAAGESTTKGQDPPAKEKKAGRARGPYRAKAVATEPDDEQEEEEKMKSKSAPARHIRGPPRPRPQSQPEEGVVPAVSRSLRRRPVVSYEEDSETEEETEEEEEEEARPRPIPACYLRGPPIGPRAQPKQKTKPKWNGKKMDARTVTESQEGRLHVQRTKLISTKCDANDRTRADYDRGWAGLKEAHPRAKPVLLHREGHSHRQCCHGDLCYEHRHGFGEWDGSAAVRGPEQEAGPAQRKGPFSWFLFVGVFLSLGAALCVCHSVFKPT</sequence>
<feature type="compositionally biased region" description="Acidic residues" evidence="2">
    <location>
        <begin position="447"/>
        <end position="464"/>
    </location>
</feature>
<dbReference type="SUPFAM" id="SSF56112">
    <property type="entry name" value="Protein kinase-like (PK-like)"/>
    <property type="match status" value="1"/>
</dbReference>
<accession>A0A6A5EJE2</accession>
<dbReference type="PROSITE" id="PS00108">
    <property type="entry name" value="PROTEIN_KINASE_ST"/>
    <property type="match status" value="1"/>
</dbReference>
<feature type="compositionally biased region" description="Low complexity" evidence="2">
    <location>
        <begin position="425"/>
        <end position="437"/>
    </location>
</feature>
<dbReference type="InterPro" id="IPR008271">
    <property type="entry name" value="Ser/Thr_kinase_AS"/>
</dbReference>
<dbReference type="GO" id="GO:0005524">
    <property type="term" value="F:ATP binding"/>
    <property type="evidence" value="ECO:0007669"/>
    <property type="project" value="InterPro"/>
</dbReference>
<dbReference type="GO" id="GO:0004674">
    <property type="term" value="F:protein serine/threonine kinase activity"/>
    <property type="evidence" value="ECO:0007669"/>
    <property type="project" value="UniProtKB-EC"/>
</dbReference>
<name>A0A6A5EJE2_PERFL</name>
<keyword evidence="6" id="KW-1185">Reference proteome</keyword>
<protein>
    <recommendedName>
        <fullName evidence="1">non-specific serine/threonine protein kinase</fullName>
        <ecNumber evidence="1">2.7.11.1</ecNumber>
    </recommendedName>
</protein>
<feature type="compositionally biased region" description="Basic residues" evidence="2">
    <location>
        <begin position="486"/>
        <end position="496"/>
    </location>
</feature>
<dbReference type="InterPro" id="IPR000719">
    <property type="entry name" value="Prot_kinase_dom"/>
</dbReference>
<reference evidence="5 6" key="1">
    <citation type="submission" date="2019-06" db="EMBL/GenBank/DDBJ databases">
        <title>A chromosome-scale genome assembly of the European perch, Perca fluviatilis.</title>
        <authorList>
            <person name="Roques C."/>
            <person name="Zahm M."/>
            <person name="Cabau C."/>
            <person name="Klopp C."/>
            <person name="Bouchez O."/>
            <person name="Donnadieu C."/>
            <person name="Kuhl H."/>
            <person name="Gislard M."/>
            <person name="Guendouz S."/>
            <person name="Journot L."/>
            <person name="Haffray P."/>
            <person name="Bestin A."/>
            <person name="Morvezen R."/>
            <person name="Feron R."/>
            <person name="Wen M."/>
            <person name="Jouanno E."/>
            <person name="Herpin A."/>
            <person name="Schartl M."/>
            <person name="Postlethwait J."/>
            <person name="Schaerlinger B."/>
            <person name="Chardard D."/>
            <person name="Lecocq T."/>
            <person name="Poncet C."/>
            <person name="Jaffrelo L."/>
            <person name="Lampietro C."/>
            <person name="Guiguen Y."/>
        </authorList>
    </citation>
    <scope>NUCLEOTIDE SEQUENCE [LARGE SCALE GENOMIC DNA]</scope>
    <source>
        <tissue evidence="5">Blood</tissue>
    </source>
</reference>
<evidence type="ECO:0000256" key="1">
    <source>
        <dbReference type="ARBA" id="ARBA00012513"/>
    </source>
</evidence>
<dbReference type="Gene3D" id="1.10.510.10">
    <property type="entry name" value="Transferase(Phosphotransferase) domain 1"/>
    <property type="match status" value="1"/>
</dbReference>
<gene>
    <name evidence="5" type="ORF">PFLUV_G00227320</name>
</gene>
<dbReference type="EC" id="2.7.11.1" evidence="1"/>
<comment type="caution">
    <text evidence="5">The sequence shown here is derived from an EMBL/GenBank/DDBJ whole genome shotgun (WGS) entry which is preliminary data.</text>
</comment>
<keyword evidence="3" id="KW-0812">Transmembrane</keyword>
<keyword evidence="3" id="KW-1133">Transmembrane helix</keyword>
<dbReference type="EMBL" id="VHII01000019">
    <property type="protein sequence ID" value="KAF1376113.1"/>
    <property type="molecule type" value="Genomic_DNA"/>
</dbReference>
<organism evidence="5 6">
    <name type="scientific">Perca fluviatilis</name>
    <name type="common">European perch</name>
    <dbReference type="NCBI Taxonomy" id="8168"/>
    <lineage>
        <taxon>Eukaryota</taxon>
        <taxon>Metazoa</taxon>
        <taxon>Chordata</taxon>
        <taxon>Craniata</taxon>
        <taxon>Vertebrata</taxon>
        <taxon>Euteleostomi</taxon>
        <taxon>Actinopterygii</taxon>
        <taxon>Neopterygii</taxon>
        <taxon>Teleostei</taxon>
        <taxon>Neoteleostei</taxon>
        <taxon>Acanthomorphata</taxon>
        <taxon>Eupercaria</taxon>
        <taxon>Perciformes</taxon>
        <taxon>Percoidei</taxon>
        <taxon>Percidae</taxon>
        <taxon>Percinae</taxon>
        <taxon>Perca</taxon>
    </lineage>
</organism>
<proteinExistence type="predicted"/>
<evidence type="ECO:0000256" key="2">
    <source>
        <dbReference type="SAM" id="MobiDB-lite"/>
    </source>
</evidence>
<dbReference type="Pfam" id="PF00069">
    <property type="entry name" value="Pkinase"/>
    <property type="match status" value="1"/>
</dbReference>
<evidence type="ECO:0000256" key="3">
    <source>
        <dbReference type="SAM" id="Phobius"/>
    </source>
</evidence>
<dbReference type="PROSITE" id="PS50011">
    <property type="entry name" value="PROTEIN_KINASE_DOM"/>
    <property type="match status" value="1"/>
</dbReference>
<dbReference type="FunFam" id="1.10.510.10:FF:001195">
    <property type="entry name" value="VRK serine/threonine kinase 2"/>
    <property type="match status" value="1"/>
</dbReference>
<feature type="compositionally biased region" description="Basic and acidic residues" evidence="2">
    <location>
        <begin position="497"/>
        <end position="511"/>
    </location>
</feature>
<dbReference type="InterPro" id="IPR011009">
    <property type="entry name" value="Kinase-like_dom_sf"/>
</dbReference>
<dbReference type="SMART" id="SM00220">
    <property type="entry name" value="S_TKc"/>
    <property type="match status" value="1"/>
</dbReference>
<keyword evidence="3" id="KW-0472">Membrane</keyword>
<dbReference type="AlphaFoldDB" id="A0A6A5EJE2"/>
<dbReference type="InterPro" id="IPR050235">
    <property type="entry name" value="CK1_Ser-Thr_kinase"/>
</dbReference>
<feature type="region of interest" description="Disordered" evidence="2">
    <location>
        <begin position="355"/>
        <end position="511"/>
    </location>
</feature>
<feature type="domain" description="Protein kinase" evidence="4">
    <location>
        <begin position="58"/>
        <end position="345"/>
    </location>
</feature>
<dbReference type="PANTHER" id="PTHR11909">
    <property type="entry name" value="CASEIN KINASE-RELATED"/>
    <property type="match status" value="1"/>
</dbReference>
<evidence type="ECO:0000313" key="5">
    <source>
        <dbReference type="EMBL" id="KAF1376113.1"/>
    </source>
</evidence>
<dbReference type="Proteomes" id="UP000465112">
    <property type="component" value="Chromosome 19"/>
</dbReference>
<feature type="transmembrane region" description="Helical" evidence="3">
    <location>
        <begin position="603"/>
        <end position="624"/>
    </location>
</feature>